<evidence type="ECO:0000313" key="3">
    <source>
        <dbReference type="Proteomes" id="UP000265000"/>
    </source>
</evidence>
<evidence type="ECO:0000313" key="2">
    <source>
        <dbReference type="Ensembl" id="ENSFHEP00000005220.1"/>
    </source>
</evidence>
<proteinExistence type="predicted"/>
<keyword evidence="3" id="KW-1185">Reference proteome</keyword>
<feature type="compositionally biased region" description="Polar residues" evidence="1">
    <location>
        <begin position="20"/>
        <end position="33"/>
    </location>
</feature>
<dbReference type="AlphaFoldDB" id="A0A3Q2P0V3"/>
<name>A0A3Q2P0V3_FUNHE</name>
<dbReference type="Ensembl" id="ENSFHET00000007533.1">
    <property type="protein sequence ID" value="ENSFHEP00000005220.1"/>
    <property type="gene ID" value="ENSFHEG00000006191.1"/>
</dbReference>
<reference evidence="2" key="2">
    <citation type="submission" date="2025-09" db="UniProtKB">
        <authorList>
            <consortium name="Ensembl"/>
        </authorList>
    </citation>
    <scope>IDENTIFICATION</scope>
</reference>
<accession>A0A3Q2P0V3</accession>
<organism evidence="2 3">
    <name type="scientific">Fundulus heteroclitus</name>
    <name type="common">Killifish</name>
    <name type="synonym">Mummichog</name>
    <dbReference type="NCBI Taxonomy" id="8078"/>
    <lineage>
        <taxon>Eukaryota</taxon>
        <taxon>Metazoa</taxon>
        <taxon>Chordata</taxon>
        <taxon>Craniata</taxon>
        <taxon>Vertebrata</taxon>
        <taxon>Euteleostomi</taxon>
        <taxon>Actinopterygii</taxon>
        <taxon>Neopterygii</taxon>
        <taxon>Teleostei</taxon>
        <taxon>Neoteleostei</taxon>
        <taxon>Acanthomorphata</taxon>
        <taxon>Ovalentaria</taxon>
        <taxon>Atherinomorphae</taxon>
        <taxon>Cyprinodontiformes</taxon>
        <taxon>Fundulidae</taxon>
        <taxon>Fundulus</taxon>
    </lineage>
</organism>
<feature type="region of interest" description="Disordered" evidence="1">
    <location>
        <begin position="1"/>
        <end position="33"/>
    </location>
</feature>
<evidence type="ECO:0000256" key="1">
    <source>
        <dbReference type="SAM" id="MobiDB-lite"/>
    </source>
</evidence>
<sequence>MAQTPEVLSCPQLSPEGLNGLQSSPKVISSPQSTPCGRVTQTFLNNHVTFPCGFSAEPVGASCKLGPLWPSKEESRRYVVLSAAG</sequence>
<reference evidence="2" key="1">
    <citation type="submission" date="2025-08" db="UniProtKB">
        <authorList>
            <consortium name="Ensembl"/>
        </authorList>
    </citation>
    <scope>IDENTIFICATION</scope>
</reference>
<dbReference type="Proteomes" id="UP000265000">
    <property type="component" value="Unplaced"/>
</dbReference>
<protein>
    <submittedName>
        <fullName evidence="2">Uncharacterized protein</fullName>
    </submittedName>
</protein>